<dbReference type="Pfam" id="PF00392">
    <property type="entry name" value="GntR"/>
    <property type="match status" value="1"/>
</dbReference>
<dbReference type="EMBL" id="FOBW01000002">
    <property type="protein sequence ID" value="SEM37704.1"/>
    <property type="molecule type" value="Genomic_DNA"/>
</dbReference>
<keyword evidence="1" id="KW-0805">Transcription regulation</keyword>
<dbReference type="SUPFAM" id="SSF48008">
    <property type="entry name" value="GntR ligand-binding domain-like"/>
    <property type="match status" value="1"/>
</dbReference>
<dbReference type="GO" id="GO:0003700">
    <property type="term" value="F:DNA-binding transcription factor activity"/>
    <property type="evidence" value="ECO:0007669"/>
    <property type="project" value="InterPro"/>
</dbReference>
<gene>
    <name evidence="5" type="ORF">SAMN05192533_102382</name>
</gene>
<dbReference type="GO" id="GO:0003677">
    <property type="term" value="F:DNA binding"/>
    <property type="evidence" value="ECO:0007669"/>
    <property type="project" value="UniProtKB-KW"/>
</dbReference>
<dbReference type="CDD" id="cd07377">
    <property type="entry name" value="WHTH_GntR"/>
    <property type="match status" value="1"/>
</dbReference>
<dbReference type="InterPro" id="IPR000524">
    <property type="entry name" value="Tscrpt_reg_HTH_GntR"/>
</dbReference>
<dbReference type="PANTHER" id="PTHR43537">
    <property type="entry name" value="TRANSCRIPTIONAL REGULATOR, GNTR FAMILY"/>
    <property type="match status" value="1"/>
</dbReference>
<dbReference type="Gene3D" id="1.10.10.10">
    <property type="entry name" value="Winged helix-like DNA-binding domain superfamily/Winged helix DNA-binding domain"/>
    <property type="match status" value="1"/>
</dbReference>
<organism evidence="5 6">
    <name type="scientific">Mesobacillus persicus</name>
    <dbReference type="NCBI Taxonomy" id="930146"/>
    <lineage>
        <taxon>Bacteria</taxon>
        <taxon>Bacillati</taxon>
        <taxon>Bacillota</taxon>
        <taxon>Bacilli</taxon>
        <taxon>Bacillales</taxon>
        <taxon>Bacillaceae</taxon>
        <taxon>Mesobacillus</taxon>
    </lineage>
</organism>
<dbReference type="PRINTS" id="PR00035">
    <property type="entry name" value="HTHGNTR"/>
</dbReference>
<dbReference type="PANTHER" id="PTHR43537:SF54">
    <property type="entry name" value="TRANSCRIPTIONAL REGULATOR, GNTR FAMILY"/>
    <property type="match status" value="1"/>
</dbReference>
<dbReference type="SMART" id="SM00345">
    <property type="entry name" value="HTH_GNTR"/>
    <property type="match status" value="1"/>
</dbReference>
<dbReference type="InterPro" id="IPR036388">
    <property type="entry name" value="WH-like_DNA-bd_sf"/>
</dbReference>
<protein>
    <submittedName>
        <fullName evidence="5">DNA-binding transcriptional regulator, FadR family</fullName>
    </submittedName>
</protein>
<dbReference type="RefSeq" id="WP_090741559.1">
    <property type="nucleotide sequence ID" value="NZ_FOBW01000002.1"/>
</dbReference>
<reference evidence="6" key="1">
    <citation type="submission" date="2016-10" db="EMBL/GenBank/DDBJ databases">
        <authorList>
            <person name="Varghese N."/>
            <person name="Submissions S."/>
        </authorList>
    </citation>
    <scope>NUCLEOTIDE SEQUENCE [LARGE SCALE GENOMIC DNA]</scope>
    <source>
        <strain evidence="6">B48,IBRC-M 10115,DSM 25386,CECT 8001</strain>
    </source>
</reference>
<dbReference type="OrthoDB" id="9799482at2"/>
<evidence type="ECO:0000256" key="3">
    <source>
        <dbReference type="ARBA" id="ARBA00023163"/>
    </source>
</evidence>
<name>A0A1H7XVN4_9BACI</name>
<proteinExistence type="predicted"/>
<dbReference type="Proteomes" id="UP000198553">
    <property type="component" value="Unassembled WGS sequence"/>
</dbReference>
<dbReference type="STRING" id="930146.SAMN05192533_102382"/>
<evidence type="ECO:0000256" key="2">
    <source>
        <dbReference type="ARBA" id="ARBA00023125"/>
    </source>
</evidence>
<evidence type="ECO:0000313" key="6">
    <source>
        <dbReference type="Proteomes" id="UP000198553"/>
    </source>
</evidence>
<evidence type="ECO:0000259" key="4">
    <source>
        <dbReference type="PROSITE" id="PS50949"/>
    </source>
</evidence>
<dbReference type="SUPFAM" id="SSF46785">
    <property type="entry name" value="Winged helix' DNA-binding domain"/>
    <property type="match status" value="1"/>
</dbReference>
<sequence>MRNQTESSTKVYIEIVRQLREIIEKDKLKAGDKIPSERELSERLNAGRSSVREALRALELLGLIETRRGEGTYIRDFRGNQLVQLLSSFILQDKKAIKDVIETKYLIELDCLQLVLLKSSKSELERLKNWTIEHTVEDVDFFARITELADNHLIYRIWQILVDYHRSLDNNKDQPTKEKYIDLAKALETGNFDLVRASYRRLRDLSDGI</sequence>
<dbReference type="InterPro" id="IPR036390">
    <property type="entry name" value="WH_DNA-bd_sf"/>
</dbReference>
<dbReference type="AlphaFoldDB" id="A0A1H7XVN4"/>
<evidence type="ECO:0000256" key="1">
    <source>
        <dbReference type="ARBA" id="ARBA00023015"/>
    </source>
</evidence>
<feature type="domain" description="HTH gntR-type" evidence="4">
    <location>
        <begin position="9"/>
        <end position="77"/>
    </location>
</feature>
<keyword evidence="2 5" id="KW-0238">DNA-binding</keyword>
<keyword evidence="3" id="KW-0804">Transcription</keyword>
<keyword evidence="6" id="KW-1185">Reference proteome</keyword>
<evidence type="ECO:0000313" key="5">
    <source>
        <dbReference type="EMBL" id="SEM37704.1"/>
    </source>
</evidence>
<dbReference type="PROSITE" id="PS50949">
    <property type="entry name" value="HTH_GNTR"/>
    <property type="match status" value="1"/>
</dbReference>
<dbReference type="InterPro" id="IPR008920">
    <property type="entry name" value="TF_FadR/GntR_C"/>
</dbReference>
<accession>A0A1H7XVN4</accession>